<dbReference type="EMBL" id="LT907975">
    <property type="protein sequence ID" value="SOB58541.1"/>
    <property type="molecule type" value="Genomic_DNA"/>
</dbReference>
<accession>A0A2C8F9J1</accession>
<evidence type="ECO:0000313" key="2">
    <source>
        <dbReference type="EMBL" id="SOB58541.1"/>
    </source>
</evidence>
<sequence>MRSILTIFILAVAVFAPEAAYAWGPGVHLALGNSVLGNLGCLPPLVGGLLACHKNAFLYGCLSADIFIGKGTTFRPGHSHNWVTGFKLLQSAKDPRVTAYAYGYLSHLAADVVAHNYYVPNALWRMSSGGKISHVYVEARADSRFEEERELALRLFKHPNRDTDNTLLSAMERRKLPFLLKKQIVKGSLRVTGSKEWGNSLRFVDNLLPWPQKTSDLDEMVNLSRNLVFEFLSDPKGSSAVSFDPIGSRNLRVVREMRSRNRRRKDKSSLFQPHATLAGIAAPCPVEGVAAVAGASG</sequence>
<keyword evidence="3" id="KW-1185">Reference proteome</keyword>
<gene>
    <name evidence="2" type="ORF">DPRO_1642</name>
</gene>
<organism evidence="2 3">
    <name type="scientific">Pseudodesulfovibrio profundus</name>
    <dbReference type="NCBI Taxonomy" id="57320"/>
    <lineage>
        <taxon>Bacteria</taxon>
        <taxon>Pseudomonadati</taxon>
        <taxon>Thermodesulfobacteriota</taxon>
        <taxon>Desulfovibrionia</taxon>
        <taxon>Desulfovibrionales</taxon>
        <taxon>Desulfovibrionaceae</taxon>
    </lineage>
</organism>
<protein>
    <recommendedName>
        <fullName evidence="1">Phospholipase C/D domain-containing protein</fullName>
    </recommendedName>
</protein>
<dbReference type="RefSeq" id="WP_097011580.1">
    <property type="nucleotide sequence ID" value="NZ_LT907975.1"/>
</dbReference>
<feature type="domain" description="Phospholipase C/D" evidence="1">
    <location>
        <begin position="27"/>
        <end position="166"/>
    </location>
</feature>
<dbReference type="AlphaFoldDB" id="A0A2C8F9J1"/>
<dbReference type="KEGG" id="pprf:DPRO_1642"/>
<evidence type="ECO:0000259" key="1">
    <source>
        <dbReference type="Pfam" id="PF00882"/>
    </source>
</evidence>
<reference evidence="3" key="1">
    <citation type="submission" date="2017-09" db="EMBL/GenBank/DDBJ databases">
        <authorList>
            <person name="Regsiter A."/>
            <person name="William W."/>
        </authorList>
    </citation>
    <scope>NUCLEOTIDE SEQUENCE [LARGE SCALE GENOMIC DNA]</scope>
    <source>
        <strain evidence="3">500-1</strain>
    </source>
</reference>
<dbReference type="InterPro" id="IPR029002">
    <property type="entry name" value="PLPC/GPLD1"/>
</dbReference>
<dbReference type="OrthoDB" id="9786483at2"/>
<proteinExistence type="predicted"/>
<dbReference type="Pfam" id="PF00882">
    <property type="entry name" value="Zn_dep_PLPC"/>
    <property type="match status" value="1"/>
</dbReference>
<name>A0A2C8F9J1_9BACT</name>
<evidence type="ECO:0000313" key="3">
    <source>
        <dbReference type="Proteomes" id="UP000219215"/>
    </source>
</evidence>
<dbReference type="Proteomes" id="UP000219215">
    <property type="component" value="Chromosome DPRO"/>
</dbReference>